<feature type="domain" description="HTH lacI-type" evidence="4">
    <location>
        <begin position="3"/>
        <end position="57"/>
    </location>
</feature>
<dbReference type="EMBL" id="FNQB01000003">
    <property type="protein sequence ID" value="SDZ49703.1"/>
    <property type="molecule type" value="Genomic_DNA"/>
</dbReference>
<name>A0A1H3THE5_9ACTN</name>
<dbReference type="InterPro" id="IPR046335">
    <property type="entry name" value="LacI/GalR-like_sensor"/>
</dbReference>
<dbReference type="STRING" id="137265.SAMN05421684_5773"/>
<dbReference type="SMART" id="SM00354">
    <property type="entry name" value="HTH_LACI"/>
    <property type="match status" value="1"/>
</dbReference>
<keyword evidence="1" id="KW-0805">Transcription regulation</keyword>
<reference evidence="6" key="1">
    <citation type="submission" date="2016-10" db="EMBL/GenBank/DDBJ databases">
        <authorList>
            <person name="Varghese N."/>
            <person name="Submissions S."/>
        </authorList>
    </citation>
    <scope>NUCLEOTIDE SEQUENCE [LARGE SCALE GENOMIC DNA]</scope>
    <source>
        <strain evidence="6">DSM 44718</strain>
    </source>
</reference>
<keyword evidence="6" id="KW-1185">Reference proteome</keyword>
<dbReference type="PANTHER" id="PTHR30146">
    <property type="entry name" value="LACI-RELATED TRANSCRIPTIONAL REPRESSOR"/>
    <property type="match status" value="1"/>
</dbReference>
<accession>A0A1H3THE5</accession>
<evidence type="ECO:0000256" key="1">
    <source>
        <dbReference type="ARBA" id="ARBA00023015"/>
    </source>
</evidence>
<keyword evidence="2" id="KW-0238">DNA-binding</keyword>
<keyword evidence="3" id="KW-0804">Transcription</keyword>
<sequence>MATTIRDIARAAGVSVATASKGLNGKGRMRPETRQRILDTARDLDFRPNRNASSLTTGRTYTVGLLTRDGYGRFTPPLLGGVEDSLSVDTASLLLCDARRDAVRERHYLDVLAARRVDGLIVTGRATDPAPPLPRSLPFPVLYAYTTSSNPDDSSITVDDEHGGWLAARQLLRQGCRRIAHITGPVSVLAVRDRVVGARRALAEAGLELPDDLITYGPFAERTGFHAAQKLMANEQVDGIFCGSDQIGRGVADALGGIGVRIPDDVALVGFDNWTLIANATRPGLSSVDMNLYRLGRLAAESLLRAIDGTPEPGVRRLPCSLAIRASCPAPITDTTEWLDDSPLVPDA</sequence>
<dbReference type="InterPro" id="IPR010982">
    <property type="entry name" value="Lambda_DNA-bd_dom_sf"/>
</dbReference>
<dbReference type="InterPro" id="IPR000843">
    <property type="entry name" value="HTH_LacI"/>
</dbReference>
<evidence type="ECO:0000256" key="2">
    <source>
        <dbReference type="ARBA" id="ARBA00023125"/>
    </source>
</evidence>
<dbReference type="CDD" id="cd01392">
    <property type="entry name" value="HTH_LacI"/>
    <property type="match status" value="1"/>
</dbReference>
<dbReference type="InterPro" id="IPR028082">
    <property type="entry name" value="Peripla_BP_I"/>
</dbReference>
<dbReference type="Pfam" id="PF13377">
    <property type="entry name" value="Peripla_BP_3"/>
    <property type="match status" value="1"/>
</dbReference>
<evidence type="ECO:0000313" key="5">
    <source>
        <dbReference type="EMBL" id="SDZ49703.1"/>
    </source>
</evidence>
<proteinExistence type="predicted"/>
<gene>
    <name evidence="5" type="ORF">SAMN05421684_5773</name>
</gene>
<dbReference type="Proteomes" id="UP000199632">
    <property type="component" value="Unassembled WGS sequence"/>
</dbReference>
<dbReference type="SUPFAM" id="SSF53822">
    <property type="entry name" value="Periplasmic binding protein-like I"/>
    <property type="match status" value="1"/>
</dbReference>
<evidence type="ECO:0000256" key="3">
    <source>
        <dbReference type="ARBA" id="ARBA00023163"/>
    </source>
</evidence>
<dbReference type="Gene3D" id="1.10.260.40">
    <property type="entry name" value="lambda repressor-like DNA-binding domains"/>
    <property type="match status" value="1"/>
</dbReference>
<dbReference type="PANTHER" id="PTHR30146:SF109">
    <property type="entry name" value="HTH-TYPE TRANSCRIPTIONAL REGULATOR GALS"/>
    <property type="match status" value="1"/>
</dbReference>
<dbReference type="Pfam" id="PF00356">
    <property type="entry name" value="LacI"/>
    <property type="match status" value="1"/>
</dbReference>
<organism evidence="5 6">
    <name type="scientific">Asanoa ishikariensis</name>
    <dbReference type="NCBI Taxonomy" id="137265"/>
    <lineage>
        <taxon>Bacteria</taxon>
        <taxon>Bacillati</taxon>
        <taxon>Actinomycetota</taxon>
        <taxon>Actinomycetes</taxon>
        <taxon>Micromonosporales</taxon>
        <taxon>Micromonosporaceae</taxon>
        <taxon>Asanoa</taxon>
    </lineage>
</organism>
<protein>
    <submittedName>
        <fullName evidence="5">LacI family transcriptional regulator</fullName>
    </submittedName>
</protein>
<dbReference type="CDD" id="cd06288">
    <property type="entry name" value="PBP1_sucrose_transcription_regulator"/>
    <property type="match status" value="1"/>
</dbReference>
<dbReference type="GO" id="GO:0003700">
    <property type="term" value="F:DNA-binding transcription factor activity"/>
    <property type="evidence" value="ECO:0007669"/>
    <property type="project" value="TreeGrafter"/>
</dbReference>
<dbReference type="RefSeq" id="WP_239083427.1">
    <property type="nucleotide sequence ID" value="NZ_BOND01000001.1"/>
</dbReference>
<dbReference type="PROSITE" id="PS50932">
    <property type="entry name" value="HTH_LACI_2"/>
    <property type="match status" value="1"/>
</dbReference>
<evidence type="ECO:0000313" key="6">
    <source>
        <dbReference type="Proteomes" id="UP000199632"/>
    </source>
</evidence>
<evidence type="ECO:0000259" key="4">
    <source>
        <dbReference type="PROSITE" id="PS50932"/>
    </source>
</evidence>
<dbReference type="AlphaFoldDB" id="A0A1H3THE5"/>
<dbReference type="Gene3D" id="3.40.50.2300">
    <property type="match status" value="2"/>
</dbReference>
<dbReference type="GO" id="GO:0000976">
    <property type="term" value="F:transcription cis-regulatory region binding"/>
    <property type="evidence" value="ECO:0007669"/>
    <property type="project" value="TreeGrafter"/>
</dbReference>
<dbReference type="SUPFAM" id="SSF47413">
    <property type="entry name" value="lambda repressor-like DNA-binding domains"/>
    <property type="match status" value="1"/>
</dbReference>